<protein>
    <submittedName>
        <fullName evidence="2">Uncharacterized protein</fullName>
    </submittedName>
</protein>
<dbReference type="Proteomes" id="UP000033393">
    <property type="component" value="Unassembled WGS sequence"/>
</dbReference>
<sequence length="61" mass="6391">MTIKWDALLQVFGATLLVTLLVVTLFVLGIRALSSDKKGPAVASFAGCVAVVLYGLSLIIL</sequence>
<dbReference type="PATRIC" id="fig|68170.10.peg.9111"/>
<proteinExistence type="predicted"/>
<feature type="transmembrane region" description="Helical" evidence="1">
    <location>
        <begin position="42"/>
        <end position="60"/>
    </location>
</feature>
<gene>
    <name evidence="2" type="ORF">UK23_34905</name>
</gene>
<dbReference type="eggNOG" id="ENOG5032BR2">
    <property type="taxonomic scope" value="Bacteria"/>
</dbReference>
<keyword evidence="3" id="KW-1185">Reference proteome</keyword>
<name>A0A0F0GHY6_LENAE</name>
<comment type="caution">
    <text evidence="2">The sequence shown here is derived from an EMBL/GenBank/DDBJ whole genome shotgun (WGS) entry which is preliminary data.</text>
</comment>
<organism evidence="2 3">
    <name type="scientific">Lentzea aerocolonigenes</name>
    <name type="common">Lechevalieria aerocolonigenes</name>
    <name type="synonym">Saccharothrix aerocolonigenes</name>
    <dbReference type="NCBI Taxonomy" id="68170"/>
    <lineage>
        <taxon>Bacteria</taxon>
        <taxon>Bacillati</taxon>
        <taxon>Actinomycetota</taxon>
        <taxon>Actinomycetes</taxon>
        <taxon>Pseudonocardiales</taxon>
        <taxon>Pseudonocardiaceae</taxon>
        <taxon>Lentzea</taxon>
    </lineage>
</organism>
<dbReference type="RefSeq" id="WP_045316013.1">
    <property type="nucleotide sequence ID" value="NZ_JYJG01000316.1"/>
</dbReference>
<dbReference type="STRING" id="68170.GCA_000974445_02547"/>
<reference evidence="2 3" key="1">
    <citation type="submission" date="2015-02" db="EMBL/GenBank/DDBJ databases">
        <authorList>
            <person name="Ju K.-S."/>
            <person name="Doroghazi J.R."/>
            <person name="Metcalf W."/>
        </authorList>
    </citation>
    <scope>NUCLEOTIDE SEQUENCE [LARGE SCALE GENOMIC DNA]</scope>
    <source>
        <strain evidence="2 3">NRRL B-16140</strain>
    </source>
</reference>
<evidence type="ECO:0000313" key="3">
    <source>
        <dbReference type="Proteomes" id="UP000033393"/>
    </source>
</evidence>
<feature type="transmembrane region" description="Helical" evidence="1">
    <location>
        <begin position="7"/>
        <end position="30"/>
    </location>
</feature>
<keyword evidence="1" id="KW-0472">Membrane</keyword>
<keyword evidence="1" id="KW-1133">Transmembrane helix</keyword>
<dbReference type="AlphaFoldDB" id="A0A0F0GHY6"/>
<dbReference type="OrthoDB" id="3699447at2"/>
<evidence type="ECO:0000313" key="2">
    <source>
        <dbReference type="EMBL" id="KJK42970.1"/>
    </source>
</evidence>
<keyword evidence="1" id="KW-0812">Transmembrane</keyword>
<evidence type="ECO:0000256" key="1">
    <source>
        <dbReference type="SAM" id="Phobius"/>
    </source>
</evidence>
<dbReference type="EMBL" id="JYJG01000316">
    <property type="protein sequence ID" value="KJK42970.1"/>
    <property type="molecule type" value="Genomic_DNA"/>
</dbReference>
<accession>A0A0F0GHY6</accession>